<dbReference type="Proteomes" id="UP000636453">
    <property type="component" value="Unassembled WGS sequence"/>
</dbReference>
<name>A0A918YY00_9GAMM</name>
<gene>
    <name evidence="6" type="ORF">GCM10007167_07570</name>
</gene>
<reference evidence="6" key="2">
    <citation type="submission" date="2020-09" db="EMBL/GenBank/DDBJ databases">
        <authorList>
            <person name="Sun Q."/>
            <person name="Kim S."/>
        </authorList>
    </citation>
    <scope>NUCLEOTIDE SEQUENCE</scope>
    <source>
        <strain evidence="6">KCTC 32020</strain>
    </source>
</reference>
<dbReference type="EMBL" id="BNCF01000003">
    <property type="protein sequence ID" value="GHE28504.1"/>
    <property type="molecule type" value="Genomic_DNA"/>
</dbReference>
<dbReference type="InterPro" id="IPR011057">
    <property type="entry name" value="Mss4-like_sf"/>
</dbReference>
<dbReference type="PROSITE" id="PS51891">
    <property type="entry name" value="CENP_V_GFA"/>
    <property type="match status" value="1"/>
</dbReference>
<dbReference type="GO" id="GO:0046872">
    <property type="term" value="F:metal ion binding"/>
    <property type="evidence" value="ECO:0007669"/>
    <property type="project" value="UniProtKB-KW"/>
</dbReference>
<keyword evidence="4" id="KW-0456">Lyase</keyword>
<keyword evidence="3" id="KW-0862">Zinc</keyword>
<evidence type="ECO:0000256" key="3">
    <source>
        <dbReference type="ARBA" id="ARBA00022833"/>
    </source>
</evidence>
<proteinExistence type="inferred from homology"/>
<dbReference type="SUPFAM" id="SSF51316">
    <property type="entry name" value="Mss4-like"/>
    <property type="match status" value="1"/>
</dbReference>
<protein>
    <submittedName>
        <fullName evidence="6">Aldehyde-activating protein</fullName>
    </submittedName>
</protein>
<dbReference type="OrthoDB" id="7765631at2"/>
<dbReference type="PANTHER" id="PTHR33337:SF40">
    <property type="entry name" value="CENP-V_GFA DOMAIN-CONTAINING PROTEIN-RELATED"/>
    <property type="match status" value="1"/>
</dbReference>
<evidence type="ECO:0000259" key="5">
    <source>
        <dbReference type="PROSITE" id="PS51891"/>
    </source>
</evidence>
<accession>A0A918YY00</accession>
<dbReference type="Pfam" id="PF04828">
    <property type="entry name" value="GFA"/>
    <property type="match status" value="1"/>
</dbReference>
<sequence>MEGSCLCGSITVHAPTETEINVCHCTMCRRWSGGPLLSVHCGSNVAFSGTQTPVAYRSSEWAERGFCPTCGTHLFYHLLPTDEYALPVGLFRDPGFELTSQIFIDEKPGYYELANDTPRLTGEQVFAQFAEAQRGG</sequence>
<feature type="domain" description="CENP-V/GFA" evidence="5">
    <location>
        <begin position="1"/>
        <end position="112"/>
    </location>
</feature>
<evidence type="ECO:0000313" key="6">
    <source>
        <dbReference type="EMBL" id="GHE28504.1"/>
    </source>
</evidence>
<keyword evidence="2" id="KW-0479">Metal-binding</keyword>
<keyword evidence="7" id="KW-1185">Reference proteome</keyword>
<evidence type="ECO:0000256" key="2">
    <source>
        <dbReference type="ARBA" id="ARBA00022723"/>
    </source>
</evidence>
<comment type="similarity">
    <text evidence="1">Belongs to the Gfa family.</text>
</comment>
<dbReference type="RefSeq" id="WP_146474019.1">
    <property type="nucleotide sequence ID" value="NZ_BNCF01000003.1"/>
</dbReference>
<evidence type="ECO:0000256" key="4">
    <source>
        <dbReference type="ARBA" id="ARBA00023239"/>
    </source>
</evidence>
<dbReference type="Gene3D" id="3.90.1590.10">
    <property type="entry name" value="glutathione-dependent formaldehyde- activating enzyme (gfa)"/>
    <property type="match status" value="1"/>
</dbReference>
<dbReference type="AlphaFoldDB" id="A0A918YY00"/>
<organism evidence="6 7">
    <name type="scientific">Vulcaniibacterium thermophilum</name>
    <dbReference type="NCBI Taxonomy" id="1169913"/>
    <lineage>
        <taxon>Bacteria</taxon>
        <taxon>Pseudomonadati</taxon>
        <taxon>Pseudomonadota</taxon>
        <taxon>Gammaproteobacteria</taxon>
        <taxon>Lysobacterales</taxon>
        <taxon>Lysobacteraceae</taxon>
        <taxon>Vulcaniibacterium</taxon>
    </lineage>
</organism>
<evidence type="ECO:0000313" key="7">
    <source>
        <dbReference type="Proteomes" id="UP000636453"/>
    </source>
</evidence>
<dbReference type="GO" id="GO:0016846">
    <property type="term" value="F:carbon-sulfur lyase activity"/>
    <property type="evidence" value="ECO:0007669"/>
    <property type="project" value="InterPro"/>
</dbReference>
<dbReference type="PANTHER" id="PTHR33337">
    <property type="entry name" value="GFA DOMAIN-CONTAINING PROTEIN"/>
    <property type="match status" value="1"/>
</dbReference>
<dbReference type="InterPro" id="IPR006913">
    <property type="entry name" value="CENP-V/GFA"/>
</dbReference>
<reference evidence="6" key="1">
    <citation type="journal article" date="2014" name="Int. J. Syst. Evol. Microbiol.">
        <title>Complete genome sequence of Corynebacterium casei LMG S-19264T (=DSM 44701T), isolated from a smear-ripened cheese.</title>
        <authorList>
            <consortium name="US DOE Joint Genome Institute (JGI-PGF)"/>
            <person name="Walter F."/>
            <person name="Albersmeier A."/>
            <person name="Kalinowski J."/>
            <person name="Ruckert C."/>
        </authorList>
    </citation>
    <scope>NUCLEOTIDE SEQUENCE</scope>
    <source>
        <strain evidence="6">KCTC 32020</strain>
    </source>
</reference>
<evidence type="ECO:0000256" key="1">
    <source>
        <dbReference type="ARBA" id="ARBA00005495"/>
    </source>
</evidence>
<comment type="caution">
    <text evidence="6">The sequence shown here is derived from an EMBL/GenBank/DDBJ whole genome shotgun (WGS) entry which is preliminary data.</text>
</comment>